<sequence length="157" mass="17252">MLQASSWPSPPRREAEAHCAPVSCSSGQTSGQGGVYTFKVDRSNFGGLFEGAENIPASYRRCETTSSHSNPAGATFARISSAATALEEADPHRLLTVGTSKPRVIREWIARFKRFGTRSTLHAFYLEDILSMHKFTGSGSRRYAVDPRRRCPTNAEI</sequence>
<evidence type="ECO:0000313" key="3">
    <source>
        <dbReference type="Proteomes" id="UP000249464"/>
    </source>
</evidence>
<accession>A0A2X0MJE4</accession>
<keyword evidence="3" id="KW-1185">Reference proteome</keyword>
<dbReference type="EMBL" id="FQNC01000065">
    <property type="protein sequence ID" value="SGZ00198.1"/>
    <property type="molecule type" value="Genomic_DNA"/>
</dbReference>
<name>A0A2X0MJE4_9BASI</name>
<feature type="region of interest" description="Disordered" evidence="1">
    <location>
        <begin position="1"/>
        <end position="31"/>
    </location>
</feature>
<organism evidence="2 3">
    <name type="scientific">Microbotryum silenes-dioicae</name>
    <dbReference type="NCBI Taxonomy" id="796604"/>
    <lineage>
        <taxon>Eukaryota</taxon>
        <taxon>Fungi</taxon>
        <taxon>Dikarya</taxon>
        <taxon>Basidiomycota</taxon>
        <taxon>Pucciniomycotina</taxon>
        <taxon>Microbotryomycetes</taxon>
        <taxon>Microbotryales</taxon>
        <taxon>Microbotryaceae</taxon>
        <taxon>Microbotryum</taxon>
    </lineage>
</organism>
<proteinExistence type="predicted"/>
<dbReference type="AlphaFoldDB" id="A0A2X0MJE4"/>
<dbReference type="Proteomes" id="UP000249464">
    <property type="component" value="Unassembled WGS sequence"/>
</dbReference>
<evidence type="ECO:0000313" key="2">
    <source>
        <dbReference type="EMBL" id="SGZ00198.1"/>
    </source>
</evidence>
<gene>
    <name evidence="2" type="primary">BQ5605_C034g11330</name>
    <name evidence="2" type="ORF">BQ5605_C034G11330</name>
</gene>
<evidence type="ECO:0000256" key="1">
    <source>
        <dbReference type="SAM" id="MobiDB-lite"/>
    </source>
</evidence>
<protein>
    <submittedName>
        <fullName evidence="2">BQ5605_C034g11330 protein</fullName>
    </submittedName>
</protein>
<reference evidence="2 3" key="1">
    <citation type="submission" date="2016-11" db="EMBL/GenBank/DDBJ databases">
        <authorList>
            <person name="Jaros S."/>
            <person name="Januszkiewicz K."/>
            <person name="Wedrychowicz H."/>
        </authorList>
    </citation>
    <scope>NUCLEOTIDE SEQUENCE [LARGE SCALE GENOMIC DNA]</scope>
</reference>